<keyword evidence="2" id="KW-0805">Transcription regulation</keyword>
<dbReference type="SUPFAM" id="SSF46785">
    <property type="entry name" value="Winged helix' DNA-binding domain"/>
    <property type="match status" value="1"/>
</dbReference>
<accession>A0A2A6LXC5</accession>
<evidence type="ECO:0000259" key="5">
    <source>
        <dbReference type="PROSITE" id="PS50931"/>
    </source>
</evidence>
<evidence type="ECO:0000256" key="3">
    <source>
        <dbReference type="ARBA" id="ARBA00023125"/>
    </source>
</evidence>
<keyword evidence="3" id="KW-0238">DNA-binding</keyword>
<dbReference type="InterPro" id="IPR036388">
    <property type="entry name" value="WH-like_DNA-bd_sf"/>
</dbReference>
<dbReference type="SUPFAM" id="SSF53850">
    <property type="entry name" value="Periplasmic binding protein-like II"/>
    <property type="match status" value="1"/>
</dbReference>
<dbReference type="PANTHER" id="PTHR30579:SF7">
    <property type="entry name" value="HTH-TYPE TRANSCRIPTIONAL REGULATOR LRHA-RELATED"/>
    <property type="match status" value="1"/>
</dbReference>
<evidence type="ECO:0000313" key="6">
    <source>
        <dbReference type="EMBL" id="PDT46886.1"/>
    </source>
</evidence>
<evidence type="ECO:0000313" key="7">
    <source>
        <dbReference type="Proteomes" id="UP000220353"/>
    </source>
</evidence>
<dbReference type="Gene3D" id="1.10.10.10">
    <property type="entry name" value="Winged helix-like DNA-binding domain superfamily/Winged helix DNA-binding domain"/>
    <property type="match status" value="1"/>
</dbReference>
<dbReference type="InterPro" id="IPR005119">
    <property type="entry name" value="LysR_subst-bd"/>
</dbReference>
<dbReference type="Proteomes" id="UP000220353">
    <property type="component" value="Unassembled WGS sequence"/>
</dbReference>
<organism evidence="6 7">
    <name type="scientific">Rhizobium fredii</name>
    <name type="common">Sinorhizobium fredii</name>
    <dbReference type="NCBI Taxonomy" id="380"/>
    <lineage>
        <taxon>Bacteria</taxon>
        <taxon>Pseudomonadati</taxon>
        <taxon>Pseudomonadota</taxon>
        <taxon>Alphaproteobacteria</taxon>
        <taxon>Hyphomicrobiales</taxon>
        <taxon>Rhizobiaceae</taxon>
        <taxon>Sinorhizobium/Ensifer group</taxon>
        <taxon>Sinorhizobium</taxon>
    </lineage>
</organism>
<dbReference type="EMBL" id="NWTC01000011">
    <property type="protein sequence ID" value="PDT46886.1"/>
    <property type="molecule type" value="Genomic_DNA"/>
</dbReference>
<dbReference type="GO" id="GO:0003677">
    <property type="term" value="F:DNA binding"/>
    <property type="evidence" value="ECO:0007669"/>
    <property type="project" value="UniProtKB-KW"/>
</dbReference>
<dbReference type="InterPro" id="IPR050176">
    <property type="entry name" value="LTTR"/>
</dbReference>
<dbReference type="RefSeq" id="WP_014331744.1">
    <property type="nucleotide sequence ID" value="NZ_CP187423.1"/>
</dbReference>
<dbReference type="AlphaFoldDB" id="A0A2A6LXC5"/>
<evidence type="ECO:0000256" key="2">
    <source>
        <dbReference type="ARBA" id="ARBA00023015"/>
    </source>
</evidence>
<dbReference type="InterPro" id="IPR000847">
    <property type="entry name" value="LysR_HTH_N"/>
</dbReference>
<feature type="domain" description="HTH lysR-type" evidence="5">
    <location>
        <begin position="5"/>
        <end position="62"/>
    </location>
</feature>
<protein>
    <submittedName>
        <fullName evidence="6">LysR family transcriptional regulator</fullName>
    </submittedName>
</protein>
<name>A0A2A6LXC5_RHIFR</name>
<dbReference type="InterPro" id="IPR036390">
    <property type="entry name" value="WH_DNA-bd_sf"/>
</dbReference>
<reference evidence="6 7" key="1">
    <citation type="submission" date="2017-09" db="EMBL/GenBank/DDBJ databases">
        <title>Comparative genomics of rhizobia isolated from Phaseolus vulgaris in China.</title>
        <authorList>
            <person name="Tong W."/>
        </authorList>
    </citation>
    <scope>NUCLEOTIDE SEQUENCE [LARGE SCALE GENOMIC DNA]</scope>
    <source>
        <strain evidence="6 7">PCH1</strain>
    </source>
</reference>
<dbReference type="Pfam" id="PF00126">
    <property type="entry name" value="HTH_1"/>
    <property type="match status" value="1"/>
</dbReference>
<dbReference type="PROSITE" id="PS50931">
    <property type="entry name" value="HTH_LYSR"/>
    <property type="match status" value="1"/>
</dbReference>
<dbReference type="FunFam" id="1.10.10.10:FF:000001">
    <property type="entry name" value="LysR family transcriptional regulator"/>
    <property type="match status" value="1"/>
</dbReference>
<comment type="caution">
    <text evidence="6">The sequence shown here is derived from an EMBL/GenBank/DDBJ whole genome shotgun (WGS) entry which is preliminary data.</text>
</comment>
<dbReference type="GO" id="GO:0003700">
    <property type="term" value="F:DNA-binding transcription factor activity"/>
    <property type="evidence" value="ECO:0007669"/>
    <property type="project" value="InterPro"/>
</dbReference>
<comment type="similarity">
    <text evidence="1">Belongs to the LysR transcriptional regulatory family.</text>
</comment>
<proteinExistence type="inferred from homology"/>
<gene>
    <name evidence="6" type="ORF">CO661_16740</name>
</gene>
<dbReference type="Gene3D" id="3.40.190.10">
    <property type="entry name" value="Periplasmic binding protein-like II"/>
    <property type="match status" value="2"/>
</dbReference>
<evidence type="ECO:0000256" key="1">
    <source>
        <dbReference type="ARBA" id="ARBA00009437"/>
    </source>
</evidence>
<dbReference type="PANTHER" id="PTHR30579">
    <property type="entry name" value="TRANSCRIPTIONAL REGULATOR"/>
    <property type="match status" value="1"/>
</dbReference>
<sequence length="284" mass="30685">MSGDLDIDLLRAFATVHQSGGFSQAAEILGRSQPAISLQIKRLEERVGGQVFERSAARGVPLTPVGMTLMEYARQIIALHDEALARVTLPSIKTFVRLGILEELGNYRLPAVLHSFSKVFPEANLQVQVKLSNNLMIEMLQGRLDIIVIAAEAEVPNSIPLWSEQLVWVASNAVPSPMRQPVPLVTLPDPCFYRKAAIRALSAAEQPYTTVCNSSTMAGIRASVIAGIGVTVMGKTEVTEGLRVLGSDAGLPRLSDADVVIYFRDKGFESVAKALAAHVRKSIA</sequence>
<dbReference type="Pfam" id="PF03466">
    <property type="entry name" value="LysR_substrate"/>
    <property type="match status" value="1"/>
</dbReference>
<keyword evidence="4" id="KW-0804">Transcription</keyword>
<dbReference type="PRINTS" id="PR00039">
    <property type="entry name" value="HTHLYSR"/>
</dbReference>
<evidence type="ECO:0000256" key="4">
    <source>
        <dbReference type="ARBA" id="ARBA00023163"/>
    </source>
</evidence>